<organism evidence="2 3">
    <name type="scientific">Lymnaea stagnalis</name>
    <name type="common">Great pond snail</name>
    <name type="synonym">Helix stagnalis</name>
    <dbReference type="NCBI Taxonomy" id="6523"/>
    <lineage>
        <taxon>Eukaryota</taxon>
        <taxon>Metazoa</taxon>
        <taxon>Spiralia</taxon>
        <taxon>Lophotrochozoa</taxon>
        <taxon>Mollusca</taxon>
        <taxon>Gastropoda</taxon>
        <taxon>Heterobranchia</taxon>
        <taxon>Euthyneura</taxon>
        <taxon>Panpulmonata</taxon>
        <taxon>Hygrophila</taxon>
        <taxon>Lymnaeoidea</taxon>
        <taxon>Lymnaeidae</taxon>
        <taxon>Lymnaea</taxon>
    </lineage>
</organism>
<dbReference type="AlphaFoldDB" id="A0AAV2I4D6"/>
<evidence type="ECO:0000313" key="2">
    <source>
        <dbReference type="EMBL" id="CAL1541035.1"/>
    </source>
</evidence>
<proteinExistence type="predicted"/>
<dbReference type="Proteomes" id="UP001497497">
    <property type="component" value="Unassembled WGS sequence"/>
</dbReference>
<feature type="chain" id="PRO_5043528041" evidence="1">
    <location>
        <begin position="18"/>
        <end position="667"/>
    </location>
</feature>
<evidence type="ECO:0000256" key="1">
    <source>
        <dbReference type="SAM" id="SignalP"/>
    </source>
</evidence>
<keyword evidence="1" id="KW-0732">Signal</keyword>
<name>A0AAV2I4D6_LYMST</name>
<reference evidence="2 3" key="1">
    <citation type="submission" date="2024-04" db="EMBL/GenBank/DDBJ databases">
        <authorList>
            <consortium name="Genoscope - CEA"/>
            <person name="William W."/>
        </authorList>
    </citation>
    <scope>NUCLEOTIDE SEQUENCE [LARGE SCALE GENOMIC DNA]</scope>
</reference>
<dbReference type="EMBL" id="CAXITT010000411">
    <property type="protein sequence ID" value="CAL1541035.1"/>
    <property type="molecule type" value="Genomic_DNA"/>
</dbReference>
<keyword evidence="3" id="KW-1185">Reference proteome</keyword>
<accession>A0AAV2I4D6</accession>
<gene>
    <name evidence="2" type="ORF">GSLYS_00014677001</name>
</gene>
<feature type="signal peptide" evidence="1">
    <location>
        <begin position="1"/>
        <end position="17"/>
    </location>
</feature>
<protein>
    <submittedName>
        <fullName evidence="2">Uncharacterized protein</fullName>
    </submittedName>
</protein>
<evidence type="ECO:0000313" key="3">
    <source>
        <dbReference type="Proteomes" id="UP001497497"/>
    </source>
</evidence>
<comment type="caution">
    <text evidence="2">The sequence shown here is derived from an EMBL/GenBank/DDBJ whole genome shotgun (WGS) entry which is preliminary data.</text>
</comment>
<sequence>MAALALLVLFCAHSSLAQVHNLALTPEQLTAKVKVLEDIANVLGKQLIQNQLFVEERIRSDGMSGVKKVRLYREGTSPYYADTHVAQSAIAIHDHANYDRTLGIGEFIGVLNGVEFRTRHNDYKLKMPSTTSRTYHETEDILFPSVPPEVLHKTTIQEQIVEMREWFRAFKEQNTTIRDYRPYFRPLLCALEGAWTLAKDIEESFPSDRHHLDATSWEDMAEKISFTSYTGNKHNLENFAFLPSKLYSMEGGYPQFAQWNYRVICHPVSFDVPTSYFKLDDDLGHRLANDLTLKRAPFSRSARFKVNEFDRERQTTYTTLDRMMSELPGLDNYLANLTDKTYGLVANDISQAENTLNAGYYHRWYHYSEMGAMGDSVNHRGFNDENLWVAMTTQSHIMPLSTNYCVQDQCVRDTRRVTFAVPLEVIYATPILSWNPYNVAFYPADPKTDTLAQSVTANGRNGGSTPGTAYNGTNRENYYRTPVGFYASSDVEADTADTAKGSVGVLDKQGIVRQMAASGPRIITPDIQGVGTVRLRYPIFPVHSEGSTVGRELVALKEIVMKMTQYAHLLGEGQGGYLPSNPDVHFILAETYQNPPGLHSHDLVLTGAENAAVLAGNDTLVVTSLALGHTHELKVHFDKTLSAYVYVTCDGMASCWDGHARRLVLDE</sequence>